<dbReference type="NCBIfam" id="TIGR01182">
    <property type="entry name" value="eda"/>
    <property type="match status" value="1"/>
</dbReference>
<evidence type="ECO:0000256" key="1">
    <source>
        <dbReference type="ARBA" id="ARBA00004761"/>
    </source>
</evidence>
<dbReference type="Pfam" id="PF01081">
    <property type="entry name" value="Aldolase"/>
    <property type="match status" value="1"/>
</dbReference>
<comment type="subunit">
    <text evidence="3">Homotrimer.</text>
</comment>
<dbReference type="PANTHER" id="PTHR30246:SF1">
    <property type="entry name" value="2-DEHYDRO-3-DEOXY-6-PHOSPHOGALACTONATE ALDOLASE-RELATED"/>
    <property type="match status" value="1"/>
</dbReference>
<dbReference type="SUPFAM" id="SSF51569">
    <property type="entry name" value="Aldolase"/>
    <property type="match status" value="1"/>
</dbReference>
<evidence type="ECO:0000256" key="2">
    <source>
        <dbReference type="ARBA" id="ARBA00006906"/>
    </source>
</evidence>
<keyword evidence="5" id="KW-0119">Carbohydrate metabolism</keyword>
<dbReference type="EC" id="4.1.3.16" evidence="6"/>
<dbReference type="AlphaFoldDB" id="A0A523YPY2"/>
<comment type="pathway">
    <text evidence="1">Carbohydrate acid metabolism.</text>
</comment>
<reference evidence="6 7" key="1">
    <citation type="submission" date="2019-03" db="EMBL/GenBank/DDBJ databases">
        <title>Metabolic potential of uncultured bacteria and archaea associated with petroleum seepage in deep-sea sediments.</title>
        <authorList>
            <person name="Dong X."/>
            <person name="Hubert C."/>
        </authorList>
    </citation>
    <scope>NUCLEOTIDE SEQUENCE [LARGE SCALE GENOMIC DNA]</scope>
    <source>
        <strain evidence="6">E29_bin28</strain>
    </source>
</reference>
<dbReference type="GO" id="GO:0008675">
    <property type="term" value="F:2-dehydro-3-deoxy-phosphogluconate aldolase activity"/>
    <property type="evidence" value="ECO:0007669"/>
    <property type="project" value="UniProtKB-EC"/>
</dbReference>
<protein>
    <submittedName>
        <fullName evidence="6">Bifunctional 4-hydroxy-2-oxoglutarate aldolase/2-dehydro-3-deoxy-phosphogluconate aldolase</fullName>
        <ecNumber evidence="6">4.1.2.14</ecNumber>
        <ecNumber evidence="6">4.1.3.16</ecNumber>
    </submittedName>
</protein>
<dbReference type="GO" id="GO:0008700">
    <property type="term" value="F:(R,S)-4-hydroxy-2-oxoglutarate aldolase activity"/>
    <property type="evidence" value="ECO:0007669"/>
    <property type="project" value="UniProtKB-EC"/>
</dbReference>
<organism evidence="6 7">
    <name type="scientific">Aerophobetes bacterium</name>
    <dbReference type="NCBI Taxonomy" id="2030807"/>
    <lineage>
        <taxon>Bacteria</taxon>
        <taxon>Candidatus Aerophobota</taxon>
    </lineage>
</organism>
<gene>
    <name evidence="6" type="primary">eda</name>
    <name evidence="6" type="ORF">E3J33_01635</name>
</gene>
<keyword evidence="4 6" id="KW-0456">Lyase</keyword>
<proteinExistence type="inferred from homology"/>
<evidence type="ECO:0000256" key="4">
    <source>
        <dbReference type="ARBA" id="ARBA00023239"/>
    </source>
</evidence>
<comment type="similarity">
    <text evidence="2">Belongs to the KHG/KDPG aldolase family.</text>
</comment>
<dbReference type="InterPro" id="IPR013785">
    <property type="entry name" value="Aldolase_TIM"/>
</dbReference>
<dbReference type="PANTHER" id="PTHR30246">
    <property type="entry name" value="2-KETO-3-DEOXY-6-PHOSPHOGLUCONATE ALDOLASE"/>
    <property type="match status" value="1"/>
</dbReference>
<name>A0A523YPY2_UNCAE</name>
<comment type="caution">
    <text evidence="6">The sequence shown here is derived from an EMBL/GenBank/DDBJ whole genome shotgun (WGS) entry which is preliminary data.</text>
</comment>
<evidence type="ECO:0000313" key="7">
    <source>
        <dbReference type="Proteomes" id="UP000316925"/>
    </source>
</evidence>
<evidence type="ECO:0000313" key="6">
    <source>
        <dbReference type="EMBL" id="TET93566.1"/>
    </source>
</evidence>
<dbReference type="EC" id="4.1.2.14" evidence="6"/>
<dbReference type="EMBL" id="SOIJ01000094">
    <property type="protein sequence ID" value="TET93566.1"/>
    <property type="molecule type" value="Genomic_DNA"/>
</dbReference>
<evidence type="ECO:0000256" key="5">
    <source>
        <dbReference type="ARBA" id="ARBA00023277"/>
    </source>
</evidence>
<accession>A0A523YPY2</accession>
<dbReference type="Proteomes" id="UP000316925">
    <property type="component" value="Unassembled WGS sequence"/>
</dbReference>
<evidence type="ECO:0000256" key="3">
    <source>
        <dbReference type="ARBA" id="ARBA00011233"/>
    </source>
</evidence>
<dbReference type="Gene3D" id="3.20.20.70">
    <property type="entry name" value="Aldolase class I"/>
    <property type="match status" value="1"/>
</dbReference>
<sequence length="220" mass="23133">MSQKSEKLGIMLEGGVIPVIRARSADEALKVVEAIRKGGINTIEITMTVPGAIGVMESLAKEAGDEILLGAGSVLDPETARASILAGAEFIVGPCLNPELVRLCKRYSKIVIPGAMTPTEIVRAWEMGADVVKVFPAGQLGGPSYIKAIKAPLPQILLNPTGGVSLDNAGEFIKAGASVISVGSALVDKKAVAQAQFEVITRKAEQFIEEIKKARGKWES</sequence>
<dbReference type="InterPro" id="IPR000887">
    <property type="entry name" value="Aldlse_KDPG_KHG"/>
</dbReference>
<dbReference type="CDD" id="cd00452">
    <property type="entry name" value="KDPG_aldolase"/>
    <property type="match status" value="1"/>
</dbReference>